<protein>
    <submittedName>
        <fullName evidence="1">Uncharacterized protein</fullName>
    </submittedName>
</protein>
<dbReference type="KEGG" id="mfu:LILAB_19855"/>
<evidence type="ECO:0000313" key="1">
    <source>
        <dbReference type="EMBL" id="AEI65873.1"/>
    </source>
</evidence>
<dbReference type="Proteomes" id="UP000000488">
    <property type="component" value="Chromosome"/>
</dbReference>
<name>F8CAL5_MYXFH</name>
<organism evidence="1 2">
    <name type="scientific">Myxococcus fulvus (strain ATCC BAA-855 / HW-1)</name>
    <dbReference type="NCBI Taxonomy" id="483219"/>
    <lineage>
        <taxon>Bacteria</taxon>
        <taxon>Pseudomonadati</taxon>
        <taxon>Myxococcota</taxon>
        <taxon>Myxococcia</taxon>
        <taxon>Myxococcales</taxon>
        <taxon>Cystobacterineae</taxon>
        <taxon>Myxococcaceae</taxon>
        <taxon>Myxococcus</taxon>
    </lineage>
</organism>
<reference evidence="1 2" key="1">
    <citation type="journal article" date="2011" name="J. Bacteriol.">
        <title>Genome sequence of the halotolerant marine bacterium Myxococcus fulvus HW-1.</title>
        <authorList>
            <person name="Li Z.F."/>
            <person name="Li X."/>
            <person name="Liu H."/>
            <person name="Liu X."/>
            <person name="Han K."/>
            <person name="Wu Z.H."/>
            <person name="Hu W."/>
            <person name="Li F.F."/>
            <person name="Li Y.Z."/>
        </authorList>
    </citation>
    <scope>NUCLEOTIDE SEQUENCE [LARGE SCALE GENOMIC DNA]</scope>
    <source>
        <strain evidence="2">ATCC BAA-855 / HW-1</strain>
    </source>
</reference>
<accession>F8CAL5</accession>
<dbReference type="HOGENOM" id="CLU_3027524_0_0_7"/>
<sequence>MFITPAYGAPMPEPPVEEKVCIEETAAETICPPGTMPAIAPTPVPTALAALLRPL</sequence>
<proteinExistence type="predicted"/>
<gene>
    <name evidence="1" type="ordered locus">LILAB_19855</name>
</gene>
<dbReference type="EMBL" id="CP002830">
    <property type="protein sequence ID" value="AEI65873.1"/>
    <property type="molecule type" value="Genomic_DNA"/>
</dbReference>
<evidence type="ECO:0000313" key="2">
    <source>
        <dbReference type="Proteomes" id="UP000000488"/>
    </source>
</evidence>
<dbReference type="AlphaFoldDB" id="F8CAL5"/>